<evidence type="ECO:0000313" key="15">
    <source>
        <dbReference type="EMBL" id="AFP87469.1"/>
    </source>
</evidence>
<dbReference type="InterPro" id="IPR000719">
    <property type="entry name" value="Prot_kinase_dom"/>
</dbReference>
<dbReference type="Pfam" id="PF07714">
    <property type="entry name" value="PK_Tyr_Ser-Thr"/>
    <property type="match status" value="1"/>
</dbReference>
<dbReference type="HOGENOM" id="CLU_2256816_0_0_1"/>
<keyword evidence="17" id="KW-1185">Reference proteome</keyword>
<protein>
    <recommendedName>
        <fullName evidence="3">receptor protein serine/threonine kinase</fullName>
        <ecNumber evidence="3">2.7.11.30</ecNumber>
    </recommendedName>
</protein>
<feature type="non-terminal residue" evidence="16">
    <location>
        <position position="104"/>
    </location>
</feature>
<keyword evidence="12" id="KW-0472">Membrane</keyword>
<reference evidence="16 17" key="1">
    <citation type="journal article" date="2007" name="Science">
        <title>Sea anemone genome reveals ancestral eumetazoan gene repertoire and genomic organization.</title>
        <authorList>
            <person name="Putnam N.H."/>
            <person name="Srivastava M."/>
            <person name="Hellsten U."/>
            <person name="Dirks B."/>
            <person name="Chapman J."/>
            <person name="Salamov A."/>
            <person name="Terry A."/>
            <person name="Shapiro H."/>
            <person name="Lindquist E."/>
            <person name="Kapitonov V.V."/>
            <person name="Jurka J."/>
            <person name="Genikhovich G."/>
            <person name="Grigoriev I.V."/>
            <person name="Lucas S.M."/>
            <person name="Steele R.E."/>
            <person name="Finnerty J.R."/>
            <person name="Technau U."/>
            <person name="Martindale M.Q."/>
            <person name="Rokhsar D.S."/>
        </authorList>
    </citation>
    <scope>NUCLEOTIDE SEQUENCE [LARGE SCALE GENOMIC DNA]</scope>
    <source>
        <strain evidence="16">CH2 x CH6</strain>
        <strain evidence="17">CH2 X CH6</strain>
    </source>
</reference>
<organism evidence="16 17">
    <name type="scientific">Nematostella vectensis</name>
    <name type="common">Starlet sea anemone</name>
    <dbReference type="NCBI Taxonomy" id="45351"/>
    <lineage>
        <taxon>Eukaryota</taxon>
        <taxon>Metazoa</taxon>
        <taxon>Cnidaria</taxon>
        <taxon>Anthozoa</taxon>
        <taxon>Hexacorallia</taxon>
        <taxon>Actiniaria</taxon>
        <taxon>Edwardsiidae</taxon>
        <taxon>Nematostella</taxon>
    </lineage>
</organism>
<keyword evidence="4" id="KW-0723">Serine/threonine-protein kinase</keyword>
<dbReference type="Proteomes" id="UP000001593">
    <property type="component" value="Unassembled WGS sequence"/>
</dbReference>
<keyword evidence="6" id="KW-0812">Transmembrane</keyword>
<dbReference type="EMBL" id="DS473678">
    <property type="protein sequence ID" value="EDO27196.1"/>
    <property type="molecule type" value="Genomic_DNA"/>
</dbReference>
<keyword evidence="11" id="KW-1133">Transmembrane helix</keyword>
<feature type="domain" description="Protein kinase" evidence="14">
    <location>
        <begin position="1"/>
        <end position="104"/>
    </location>
</feature>
<evidence type="ECO:0000256" key="4">
    <source>
        <dbReference type="ARBA" id="ARBA00022527"/>
    </source>
</evidence>
<keyword evidence="13 15" id="KW-0675">Receptor</keyword>
<dbReference type="PROSITE" id="PS50011">
    <property type="entry name" value="PROTEIN_KINASE_DOM"/>
    <property type="match status" value="1"/>
</dbReference>
<dbReference type="STRING" id="45351.A7T9X6"/>
<keyword evidence="10" id="KW-0067">ATP-binding</keyword>
<evidence type="ECO:0000256" key="2">
    <source>
        <dbReference type="ARBA" id="ARBA00009605"/>
    </source>
</evidence>
<dbReference type="PANTHER" id="PTHR23255:SF72">
    <property type="entry name" value="RECEPTOR PROTEIN SERINE_THREONINE KINASE"/>
    <property type="match status" value="1"/>
</dbReference>
<dbReference type="EMBL" id="JQ959590">
    <property type="protein sequence ID" value="AFP87469.1"/>
    <property type="molecule type" value="mRNA"/>
</dbReference>
<keyword evidence="8" id="KW-0547">Nucleotide-binding</keyword>
<evidence type="ECO:0000313" key="16">
    <source>
        <dbReference type="EMBL" id="EDO27196.1"/>
    </source>
</evidence>
<keyword evidence="5" id="KW-0808">Transferase</keyword>
<dbReference type="InParanoid" id="A7T9X6"/>
<dbReference type="AlphaFoldDB" id="A7T9X6"/>
<evidence type="ECO:0000256" key="8">
    <source>
        <dbReference type="ARBA" id="ARBA00022741"/>
    </source>
</evidence>
<evidence type="ECO:0000256" key="12">
    <source>
        <dbReference type="ARBA" id="ARBA00023136"/>
    </source>
</evidence>
<dbReference type="eggNOG" id="KOG2052">
    <property type="taxonomic scope" value="Eukaryota"/>
</dbReference>
<name>A7T9X6_NEMVE</name>
<evidence type="ECO:0000256" key="13">
    <source>
        <dbReference type="ARBA" id="ARBA00023170"/>
    </source>
</evidence>
<gene>
    <name evidence="16" type="ORF">NEMVEDRAFT_v1g151755</name>
</gene>
<dbReference type="InterPro" id="IPR001245">
    <property type="entry name" value="Ser-Thr/Tyr_kinase_cat_dom"/>
</dbReference>
<keyword evidence="9" id="KW-0418">Kinase</keyword>
<dbReference type="InterPro" id="IPR000333">
    <property type="entry name" value="TGFB_receptor"/>
</dbReference>
<evidence type="ECO:0000256" key="6">
    <source>
        <dbReference type="ARBA" id="ARBA00022692"/>
    </source>
</evidence>
<evidence type="ECO:0000256" key="5">
    <source>
        <dbReference type="ARBA" id="ARBA00022679"/>
    </source>
</evidence>
<evidence type="ECO:0000256" key="7">
    <source>
        <dbReference type="ARBA" id="ARBA00022729"/>
    </source>
</evidence>
<comment type="similarity">
    <text evidence="2">Belongs to the protein kinase superfamily. TKL Ser/Thr protein kinase family. TGFB receptor subfamily.</text>
</comment>
<dbReference type="EC" id="2.7.11.30" evidence="3"/>
<reference evidence="15" key="2">
    <citation type="journal article" date="2012" name="PLoS Genet.">
        <title>A Framework for the Establishment of a Cnidarian Gene Regulatory Network for 'Endomesoderm' Specification: The Inputs of beta-Catenin/TCF Signaling.</title>
        <authorList>
            <person name="Rottinger E."/>
            <person name="Dahlin P."/>
            <person name="Martindale M.Q."/>
        </authorList>
    </citation>
    <scope>NUCLEOTIDE SEQUENCE</scope>
</reference>
<dbReference type="InterPro" id="IPR011009">
    <property type="entry name" value="Kinase-like_dom_sf"/>
</dbReference>
<dbReference type="SUPFAM" id="SSF56112">
    <property type="entry name" value="Protein kinase-like (PK-like)"/>
    <property type="match status" value="1"/>
</dbReference>
<dbReference type="PANTHER" id="PTHR23255">
    <property type="entry name" value="TRANSFORMING GROWTH FACTOR-BETA RECEPTOR TYPE I AND II"/>
    <property type="match status" value="1"/>
</dbReference>
<dbReference type="GO" id="GO:0016020">
    <property type="term" value="C:membrane"/>
    <property type="evidence" value="ECO:0007669"/>
    <property type="project" value="UniProtKB-SubCell"/>
</dbReference>
<evidence type="ECO:0000313" key="17">
    <source>
        <dbReference type="Proteomes" id="UP000001593"/>
    </source>
</evidence>
<dbReference type="GO" id="GO:0004675">
    <property type="term" value="F:transmembrane receptor protein serine/threonine kinase activity"/>
    <property type="evidence" value="ECO:0007669"/>
    <property type="project" value="UniProtKB-EC"/>
</dbReference>
<evidence type="ECO:0000256" key="10">
    <source>
        <dbReference type="ARBA" id="ARBA00022840"/>
    </source>
</evidence>
<evidence type="ECO:0000256" key="1">
    <source>
        <dbReference type="ARBA" id="ARBA00004479"/>
    </source>
</evidence>
<evidence type="ECO:0000259" key="14">
    <source>
        <dbReference type="PROSITE" id="PS50011"/>
    </source>
</evidence>
<proteinExistence type="evidence at transcript level"/>
<dbReference type="GO" id="GO:0005524">
    <property type="term" value="F:ATP binding"/>
    <property type="evidence" value="ECO:0007669"/>
    <property type="project" value="UniProtKB-KW"/>
</dbReference>
<comment type="subcellular location">
    <subcellularLocation>
        <location evidence="1">Membrane</location>
        <topology evidence="1">Single-pass type I membrane protein</topology>
    </subcellularLocation>
</comment>
<evidence type="ECO:0000256" key="11">
    <source>
        <dbReference type="ARBA" id="ARBA00022989"/>
    </source>
</evidence>
<keyword evidence="7" id="KW-0732">Signal</keyword>
<sequence length="104" mass="11561">MFLTNLKSLVQVLSGFWKGKEVAVKLYTNDNEKYWRNEVMVYKAKGNHPGICRLITSAVIGPRLAIVTEYHPCGSLANYLTRTSVSWAEMCTLASSAARGLAHL</sequence>
<evidence type="ECO:0000256" key="3">
    <source>
        <dbReference type="ARBA" id="ARBA00012401"/>
    </source>
</evidence>
<accession>A7T9X6</accession>
<dbReference type="Gene3D" id="1.10.510.10">
    <property type="entry name" value="Transferase(Phosphotransferase) domain 1"/>
    <property type="match status" value="1"/>
</dbReference>
<evidence type="ECO:0000256" key="9">
    <source>
        <dbReference type="ARBA" id="ARBA00022777"/>
    </source>
</evidence>